<dbReference type="CDD" id="cd07377">
    <property type="entry name" value="WHTH_GntR"/>
    <property type="match status" value="1"/>
</dbReference>
<evidence type="ECO:0000256" key="1">
    <source>
        <dbReference type="ARBA" id="ARBA00023015"/>
    </source>
</evidence>
<dbReference type="SMART" id="SM00345">
    <property type="entry name" value="HTH_GNTR"/>
    <property type="match status" value="1"/>
</dbReference>
<keyword evidence="1" id="KW-0805">Transcription regulation</keyword>
<protein>
    <submittedName>
        <fullName evidence="5">Transcriptional regulator</fullName>
    </submittedName>
</protein>
<dbReference type="InterPro" id="IPR011711">
    <property type="entry name" value="GntR_C"/>
</dbReference>
<evidence type="ECO:0000313" key="5">
    <source>
        <dbReference type="EMBL" id="KEZ21238.1"/>
    </source>
</evidence>
<dbReference type="Gene3D" id="1.20.120.530">
    <property type="entry name" value="GntR ligand-binding domain-like"/>
    <property type="match status" value="1"/>
</dbReference>
<dbReference type="PROSITE" id="PS50949">
    <property type="entry name" value="HTH_GNTR"/>
    <property type="match status" value="1"/>
</dbReference>
<dbReference type="Proteomes" id="UP000028534">
    <property type="component" value="Unassembled WGS sequence"/>
</dbReference>
<evidence type="ECO:0000259" key="4">
    <source>
        <dbReference type="PROSITE" id="PS50949"/>
    </source>
</evidence>
<dbReference type="InterPro" id="IPR036390">
    <property type="entry name" value="WH_DNA-bd_sf"/>
</dbReference>
<accession>A0A084ETE6</accession>
<dbReference type="PATRIC" id="fig|13690.10.peg.718"/>
<proteinExistence type="predicted"/>
<dbReference type="PANTHER" id="PTHR43537">
    <property type="entry name" value="TRANSCRIPTIONAL REGULATOR, GNTR FAMILY"/>
    <property type="match status" value="1"/>
</dbReference>
<dbReference type="Gene3D" id="1.10.10.10">
    <property type="entry name" value="Winged helix-like DNA-binding domain superfamily/Winged helix DNA-binding domain"/>
    <property type="match status" value="1"/>
</dbReference>
<dbReference type="Pfam" id="PF00392">
    <property type="entry name" value="GntR"/>
    <property type="match status" value="1"/>
</dbReference>
<dbReference type="AlphaFoldDB" id="A0A084ETE6"/>
<feature type="domain" description="HTH gntR-type" evidence="4">
    <location>
        <begin position="6"/>
        <end position="73"/>
    </location>
</feature>
<dbReference type="RefSeq" id="WP_037516885.1">
    <property type="nucleotide sequence ID" value="NZ_JGVR01000002.1"/>
</dbReference>
<dbReference type="SMART" id="SM00895">
    <property type="entry name" value="FCD"/>
    <property type="match status" value="1"/>
</dbReference>
<evidence type="ECO:0000313" key="6">
    <source>
        <dbReference type="Proteomes" id="UP000028534"/>
    </source>
</evidence>
<dbReference type="SUPFAM" id="SSF48008">
    <property type="entry name" value="GntR ligand-binding domain-like"/>
    <property type="match status" value="1"/>
</dbReference>
<dbReference type="InterPro" id="IPR008920">
    <property type="entry name" value="TF_FadR/GntR_C"/>
</dbReference>
<keyword evidence="2" id="KW-0238">DNA-binding</keyword>
<dbReference type="SUPFAM" id="SSF46785">
    <property type="entry name" value="Winged helix' DNA-binding domain"/>
    <property type="match status" value="1"/>
</dbReference>
<comment type="caution">
    <text evidence="5">The sequence shown here is derived from an EMBL/GenBank/DDBJ whole genome shotgun (WGS) entry which is preliminary data.</text>
</comment>
<dbReference type="GO" id="GO:0003677">
    <property type="term" value="F:DNA binding"/>
    <property type="evidence" value="ECO:0007669"/>
    <property type="project" value="UniProtKB-KW"/>
</dbReference>
<dbReference type="InterPro" id="IPR000524">
    <property type="entry name" value="Tscrpt_reg_HTH_GntR"/>
</dbReference>
<dbReference type="InterPro" id="IPR036388">
    <property type="entry name" value="WH-like_DNA-bd_sf"/>
</dbReference>
<dbReference type="Pfam" id="PF07729">
    <property type="entry name" value="FCD"/>
    <property type="match status" value="1"/>
</dbReference>
<dbReference type="PANTHER" id="PTHR43537:SF24">
    <property type="entry name" value="GLUCONATE OPERON TRANSCRIPTIONAL REPRESSOR"/>
    <property type="match status" value="1"/>
</dbReference>
<name>A0A084ETE6_SPHYA</name>
<dbReference type="eggNOG" id="COG1802">
    <property type="taxonomic scope" value="Bacteria"/>
</dbReference>
<dbReference type="GO" id="GO:0003700">
    <property type="term" value="F:DNA-binding transcription factor activity"/>
    <property type="evidence" value="ECO:0007669"/>
    <property type="project" value="InterPro"/>
</dbReference>
<gene>
    <name evidence="5" type="ORF">CP98_00689</name>
</gene>
<evidence type="ECO:0000256" key="2">
    <source>
        <dbReference type="ARBA" id="ARBA00023125"/>
    </source>
</evidence>
<sequence length="216" mass="24333">MSLVIRNLSDQLVDLVRERILSGRVAPDGPIRQDALAAELGISKIPLREALARLEQEGLLNSQANRGFFVRSLNRVEADEVYALRLKLEPDVMALAAERADEAEHQAAINTLATLYQVTDEGGDGVGAFNRAFHMALLRPSSQPLSVNILERLHILSERYVRKHLEPLGRDERANDEHREMLDAWLARDSQLIRELTVAHIRKTMDDLMVQLDADD</sequence>
<keyword evidence="3" id="KW-0804">Transcription</keyword>
<evidence type="ECO:0000256" key="3">
    <source>
        <dbReference type="ARBA" id="ARBA00023163"/>
    </source>
</evidence>
<dbReference type="EMBL" id="JGVR01000002">
    <property type="protein sequence ID" value="KEZ21238.1"/>
    <property type="molecule type" value="Genomic_DNA"/>
</dbReference>
<dbReference type="STRING" id="13690.AX777_09055"/>
<reference evidence="5 6" key="1">
    <citation type="submission" date="2014-03" db="EMBL/GenBank/DDBJ databases">
        <title>Genome sequence of Sphingobium yanoikuyae B1.</title>
        <authorList>
            <person name="Gan H.M."/>
            <person name="Gan H.Y."/>
            <person name="Savka M.A."/>
        </authorList>
    </citation>
    <scope>NUCLEOTIDE SEQUENCE [LARGE SCALE GENOMIC DNA]</scope>
    <source>
        <strain evidence="5 6">B1</strain>
    </source>
</reference>
<organism evidence="5 6">
    <name type="scientific">Sphingobium yanoikuyae</name>
    <name type="common">Sphingomonas yanoikuyae</name>
    <dbReference type="NCBI Taxonomy" id="13690"/>
    <lineage>
        <taxon>Bacteria</taxon>
        <taxon>Pseudomonadati</taxon>
        <taxon>Pseudomonadota</taxon>
        <taxon>Alphaproteobacteria</taxon>
        <taxon>Sphingomonadales</taxon>
        <taxon>Sphingomonadaceae</taxon>
        <taxon>Sphingobium</taxon>
    </lineage>
</organism>